<feature type="region of interest" description="Disordered" evidence="1">
    <location>
        <begin position="1"/>
        <end position="20"/>
    </location>
</feature>
<dbReference type="OrthoDB" id="3729788at2759"/>
<sequence length="216" mass="24899">MPHSTAFDTTPRDGHSMRPWTSQDDRLLIQLRELEHKSYPDISIKLDRTTRACQQHYARLVQEREARYFDWTDEIDHDIIEGRRQGLAFKAISSQIATIMNGKPISHQAIEYRWAELKRDNKVPADVLAIWARKADVVWSMEEDDCIVALWTKGFTDEQIARAGKFNGKGMDDVVKRRRELIKGEDPRYAKALGQKGGGNALDQALGVKKKYGWMK</sequence>
<dbReference type="Pfam" id="PF13921">
    <property type="entry name" value="Myb_DNA-bind_6"/>
    <property type="match status" value="1"/>
</dbReference>
<proteinExistence type="predicted"/>
<keyword evidence="3" id="KW-1185">Reference proteome</keyword>
<comment type="caution">
    <text evidence="2">The sequence shown here is derived from an EMBL/GenBank/DDBJ whole genome shotgun (WGS) entry which is preliminary data.</text>
</comment>
<evidence type="ECO:0000313" key="3">
    <source>
        <dbReference type="Proteomes" id="UP000813461"/>
    </source>
</evidence>
<reference evidence="2" key="1">
    <citation type="journal article" date="2021" name="Nat. Commun.">
        <title>Genetic determinants of endophytism in the Arabidopsis root mycobiome.</title>
        <authorList>
            <person name="Mesny F."/>
            <person name="Miyauchi S."/>
            <person name="Thiergart T."/>
            <person name="Pickel B."/>
            <person name="Atanasova L."/>
            <person name="Karlsson M."/>
            <person name="Huettel B."/>
            <person name="Barry K.W."/>
            <person name="Haridas S."/>
            <person name="Chen C."/>
            <person name="Bauer D."/>
            <person name="Andreopoulos W."/>
            <person name="Pangilinan J."/>
            <person name="LaButti K."/>
            <person name="Riley R."/>
            <person name="Lipzen A."/>
            <person name="Clum A."/>
            <person name="Drula E."/>
            <person name="Henrissat B."/>
            <person name="Kohler A."/>
            <person name="Grigoriev I.V."/>
            <person name="Martin F.M."/>
            <person name="Hacquard S."/>
        </authorList>
    </citation>
    <scope>NUCLEOTIDE SEQUENCE</scope>
    <source>
        <strain evidence="2">MPI-SDFR-AT-0120</strain>
    </source>
</reference>
<evidence type="ECO:0000256" key="1">
    <source>
        <dbReference type="SAM" id="MobiDB-lite"/>
    </source>
</evidence>
<dbReference type="Proteomes" id="UP000813461">
    <property type="component" value="Unassembled WGS sequence"/>
</dbReference>
<dbReference type="AlphaFoldDB" id="A0A8K0RL26"/>
<accession>A0A8K0RL26</accession>
<organism evidence="2 3">
    <name type="scientific">Paraphoma chrysanthemicola</name>
    <dbReference type="NCBI Taxonomy" id="798071"/>
    <lineage>
        <taxon>Eukaryota</taxon>
        <taxon>Fungi</taxon>
        <taxon>Dikarya</taxon>
        <taxon>Ascomycota</taxon>
        <taxon>Pezizomycotina</taxon>
        <taxon>Dothideomycetes</taxon>
        <taxon>Pleosporomycetidae</taxon>
        <taxon>Pleosporales</taxon>
        <taxon>Pleosporineae</taxon>
        <taxon>Phaeosphaeriaceae</taxon>
        <taxon>Paraphoma</taxon>
    </lineage>
</organism>
<dbReference type="EMBL" id="JAGMVJ010000001">
    <property type="protein sequence ID" value="KAH7095321.1"/>
    <property type="molecule type" value="Genomic_DNA"/>
</dbReference>
<protein>
    <recommendedName>
        <fullName evidence="4">Myb-like domain-containing protein</fullName>
    </recommendedName>
</protein>
<evidence type="ECO:0008006" key="4">
    <source>
        <dbReference type="Google" id="ProtNLM"/>
    </source>
</evidence>
<gene>
    <name evidence="2" type="ORF">FB567DRAFT_586649</name>
</gene>
<evidence type="ECO:0000313" key="2">
    <source>
        <dbReference type="EMBL" id="KAH7095321.1"/>
    </source>
</evidence>
<name>A0A8K0RL26_9PLEO</name>